<dbReference type="RefSeq" id="WP_006078776.1">
    <property type="nucleotide sequence ID" value="NZ_AOMD01000030.1"/>
</dbReference>
<feature type="compositionally biased region" description="Low complexity" evidence="1">
    <location>
        <begin position="102"/>
        <end position="118"/>
    </location>
</feature>
<feature type="transmembrane region" description="Helical" evidence="2">
    <location>
        <begin position="311"/>
        <end position="333"/>
    </location>
</feature>
<keyword evidence="2" id="KW-1133">Transmembrane helix</keyword>
<dbReference type="InParanoid" id="M0MCY8"/>
<evidence type="ECO:0000256" key="2">
    <source>
        <dbReference type="SAM" id="Phobius"/>
    </source>
</evidence>
<comment type="caution">
    <text evidence="3">The sequence shown here is derived from an EMBL/GenBank/DDBJ whole genome shotgun (WGS) entry which is preliminary data.</text>
</comment>
<reference evidence="3 4" key="1">
    <citation type="journal article" date="2014" name="PLoS Genet.">
        <title>Phylogenetically driven sequencing of extremely halophilic archaea reveals strategies for static and dynamic osmo-response.</title>
        <authorList>
            <person name="Becker E.A."/>
            <person name="Seitzer P.M."/>
            <person name="Tritt A."/>
            <person name="Larsen D."/>
            <person name="Krusor M."/>
            <person name="Yao A.I."/>
            <person name="Wu D."/>
            <person name="Madern D."/>
            <person name="Eisen J.A."/>
            <person name="Darling A.E."/>
            <person name="Facciotti M.T."/>
        </authorList>
    </citation>
    <scope>NUCLEOTIDE SEQUENCE [LARGE SCALE GENOMIC DNA]</scope>
    <source>
        <strain evidence="3 4">DSM 5350</strain>
    </source>
</reference>
<dbReference type="EMBL" id="AOMD01000030">
    <property type="protein sequence ID" value="EMA43218.1"/>
    <property type="molecule type" value="Genomic_DNA"/>
</dbReference>
<gene>
    <name evidence="3" type="ORF">C449_14607</name>
</gene>
<organism evidence="3 4">
    <name type="scientific">Halococcus saccharolyticus DSM 5350</name>
    <dbReference type="NCBI Taxonomy" id="1227455"/>
    <lineage>
        <taxon>Archaea</taxon>
        <taxon>Methanobacteriati</taxon>
        <taxon>Methanobacteriota</taxon>
        <taxon>Stenosarchaea group</taxon>
        <taxon>Halobacteria</taxon>
        <taxon>Halobacteriales</taxon>
        <taxon>Halococcaceae</taxon>
        <taxon>Halococcus</taxon>
    </lineage>
</organism>
<dbReference type="PATRIC" id="fig|1227455.4.peg.2968"/>
<accession>M0MCY8</accession>
<feature type="transmembrane region" description="Helical" evidence="2">
    <location>
        <begin position="7"/>
        <end position="27"/>
    </location>
</feature>
<protein>
    <submittedName>
        <fullName evidence="3">Uncharacterized protein</fullName>
    </submittedName>
</protein>
<dbReference type="AlphaFoldDB" id="M0MCY8"/>
<dbReference type="OrthoDB" id="214459at2157"/>
<proteinExistence type="predicted"/>
<feature type="region of interest" description="Disordered" evidence="1">
    <location>
        <begin position="88"/>
        <end position="124"/>
    </location>
</feature>
<dbReference type="Proteomes" id="UP000011669">
    <property type="component" value="Unassembled WGS sequence"/>
</dbReference>
<feature type="region of interest" description="Disordered" evidence="1">
    <location>
        <begin position="138"/>
        <end position="162"/>
    </location>
</feature>
<keyword evidence="2" id="KW-0812">Transmembrane</keyword>
<sequence length="337" mass="34652">MQRRAAAVYIVFFVVVAIAAYSLIAVAEEPTASIEGQSYAQGDTLQAGGQAWTVNVSDGSGEVSRVNESVQFSTSFANNSTLLYQNETYRSAPNGSGGGGAAETTTPGAPTTTTPSGAVSNGSDGTRFQVVIANASGGNASSGNASGNASTGNTSGGNASAGNASTVNLTSFTLRESFDVNERLRADPDVANTALTGVNGTQYVRYQNGTTQPLGEYLPTPETRNVSVGDEFPYANNSTTVSGVNTSGVSLAWTGPQTESMEIAAGENVTVGNTTYVAQFGADNSTVTLSQDVAGYQEELADVQDFHDRILGLWGIIIISIFAAILIAALAYMPVRG</sequence>
<keyword evidence="4" id="KW-1185">Reference proteome</keyword>
<keyword evidence="2" id="KW-0472">Membrane</keyword>
<evidence type="ECO:0000313" key="4">
    <source>
        <dbReference type="Proteomes" id="UP000011669"/>
    </source>
</evidence>
<evidence type="ECO:0000256" key="1">
    <source>
        <dbReference type="SAM" id="MobiDB-lite"/>
    </source>
</evidence>
<name>M0MCY8_9EURY</name>
<evidence type="ECO:0000313" key="3">
    <source>
        <dbReference type="EMBL" id="EMA43218.1"/>
    </source>
</evidence>